<dbReference type="Proteomes" id="UP000886674">
    <property type="component" value="Unassembled WGS sequence"/>
</dbReference>
<dbReference type="SMART" id="SM00471">
    <property type="entry name" value="HDc"/>
    <property type="match status" value="1"/>
</dbReference>
<evidence type="ECO:0000313" key="3">
    <source>
        <dbReference type="Proteomes" id="UP000886674"/>
    </source>
</evidence>
<dbReference type="InterPro" id="IPR052020">
    <property type="entry name" value="Cyclic_di-GMP/3'3'-cGAMP_PDE"/>
</dbReference>
<dbReference type="InterPro" id="IPR037522">
    <property type="entry name" value="HD_GYP_dom"/>
</dbReference>
<dbReference type="SUPFAM" id="SSF109604">
    <property type="entry name" value="HD-domain/PDEase-like"/>
    <property type="match status" value="1"/>
</dbReference>
<dbReference type="PROSITE" id="PS50110">
    <property type="entry name" value="RESPONSE_REGULATORY"/>
    <property type="match status" value="1"/>
</dbReference>
<dbReference type="GO" id="GO:0004112">
    <property type="term" value="F:cyclic-nucleotide phosphodiesterase activity"/>
    <property type="evidence" value="ECO:0007669"/>
    <property type="project" value="UniProtKB-ARBA"/>
</dbReference>
<dbReference type="SUPFAM" id="SSF52172">
    <property type="entry name" value="CheY-like"/>
    <property type="match status" value="1"/>
</dbReference>
<gene>
    <name evidence="2" type="ORF">JAY77_04345</name>
</gene>
<accession>A0A9E4MWV6</accession>
<evidence type="ECO:0000313" key="2">
    <source>
        <dbReference type="EMBL" id="MCG7977366.1"/>
    </source>
</evidence>
<comment type="caution">
    <text evidence="2">The sequence shown here is derived from an EMBL/GenBank/DDBJ whole genome shotgun (WGS) entry which is preliminary data.</text>
</comment>
<dbReference type="Gene3D" id="3.40.50.2300">
    <property type="match status" value="1"/>
</dbReference>
<dbReference type="GO" id="GO:0009214">
    <property type="term" value="P:cyclic nucleotide catabolic process"/>
    <property type="evidence" value="ECO:0007669"/>
    <property type="project" value="UniProtKB-ARBA"/>
</dbReference>
<dbReference type="EMBL" id="JAEPCR010000015">
    <property type="protein sequence ID" value="MCG7977366.1"/>
    <property type="molecule type" value="Genomic_DNA"/>
</dbReference>
<dbReference type="GO" id="GO:0000160">
    <property type="term" value="P:phosphorelay signal transduction system"/>
    <property type="evidence" value="ECO:0007669"/>
    <property type="project" value="InterPro"/>
</dbReference>
<dbReference type="InterPro" id="IPR011006">
    <property type="entry name" value="CheY-like_superfamily"/>
</dbReference>
<dbReference type="PANTHER" id="PTHR45228">
    <property type="entry name" value="CYCLIC DI-GMP PHOSPHODIESTERASE TM_0186-RELATED"/>
    <property type="match status" value="1"/>
</dbReference>
<dbReference type="PROSITE" id="PS51832">
    <property type="entry name" value="HD_GYP"/>
    <property type="match status" value="1"/>
</dbReference>
<dbReference type="Gene3D" id="1.10.3210.10">
    <property type="entry name" value="Hypothetical protein af1432"/>
    <property type="match status" value="1"/>
</dbReference>
<dbReference type="InterPro" id="IPR003607">
    <property type="entry name" value="HD/PDEase_dom"/>
</dbReference>
<dbReference type="PANTHER" id="PTHR45228:SF1">
    <property type="entry name" value="CYCLIC DI-GMP PHOSPHODIESTERASE TM_0186"/>
    <property type="match status" value="1"/>
</dbReference>
<keyword evidence="1" id="KW-0378">Hydrolase</keyword>
<name>A0A9E4MWV6_9GAMM</name>
<sequence>MSNVLIIDDQSITRMILQELVSSIDKDITSTCFADPTQALEWAKSHEIDLVITDYKMPQMDGIEFIKWIRRIPRCNDVPVMIVTCVEDQSIRYLALESGANDFITKPIDHTECRARCHNMLTMSLQRKLIKDRALLLEREIRKTTQELHDREQETLMRLAKAGEYRDEDTGNHILRISRYSKLIAHRLGLSHERCDLIAQSAPMHDIGKIGIPDAILLKPGRLTPEEYKIMQRHTLVGYEILKDSLSKYIQIGAVIALNHHEKFNGEGYPHGLKGDSIPLEARIVAIADVFDALVTDRPYKKSWPMEKAIEYISEERGKHFDPDCAEAFLSELQEVELIHHALKAAPRRTDA</sequence>
<evidence type="ECO:0000256" key="1">
    <source>
        <dbReference type="ARBA" id="ARBA00022801"/>
    </source>
</evidence>
<dbReference type="CDD" id="cd00077">
    <property type="entry name" value="HDc"/>
    <property type="match status" value="1"/>
</dbReference>
<protein>
    <submittedName>
        <fullName evidence="2">Response regulator</fullName>
    </submittedName>
</protein>
<dbReference type="Pfam" id="PF13487">
    <property type="entry name" value="HD_5"/>
    <property type="match status" value="1"/>
</dbReference>
<dbReference type="Pfam" id="PF00072">
    <property type="entry name" value="Response_reg"/>
    <property type="match status" value="1"/>
</dbReference>
<dbReference type="InterPro" id="IPR001789">
    <property type="entry name" value="Sig_transdc_resp-reg_receiver"/>
</dbReference>
<reference evidence="2" key="1">
    <citation type="journal article" date="2021" name="Proc. Natl. Acad. Sci. U.S.A.">
        <title>Global biogeography of chemosynthetic symbionts reveals both localized and globally distributed symbiont groups. .</title>
        <authorList>
            <person name="Osvatic J.T."/>
            <person name="Wilkins L.G.E."/>
            <person name="Leibrecht L."/>
            <person name="Leray M."/>
            <person name="Zauner S."/>
            <person name="Polzin J."/>
            <person name="Camacho Y."/>
            <person name="Gros O."/>
            <person name="van Gils J.A."/>
            <person name="Eisen J.A."/>
            <person name="Petersen J.M."/>
            <person name="Yuen B."/>
        </authorList>
    </citation>
    <scope>NUCLEOTIDE SEQUENCE</scope>
    <source>
        <strain evidence="2">MAGclacostrist055</strain>
    </source>
</reference>
<dbReference type="SMART" id="SM00448">
    <property type="entry name" value="REC"/>
    <property type="match status" value="1"/>
</dbReference>
<dbReference type="CDD" id="cd17551">
    <property type="entry name" value="REC_RpfG-like"/>
    <property type="match status" value="1"/>
</dbReference>
<organism evidence="2 3">
    <name type="scientific">Candidatus Thiodiazotropha taylori</name>
    <dbReference type="NCBI Taxonomy" id="2792791"/>
    <lineage>
        <taxon>Bacteria</taxon>
        <taxon>Pseudomonadati</taxon>
        <taxon>Pseudomonadota</taxon>
        <taxon>Gammaproteobacteria</taxon>
        <taxon>Chromatiales</taxon>
        <taxon>Sedimenticolaceae</taxon>
        <taxon>Candidatus Thiodiazotropha</taxon>
    </lineage>
</organism>
<proteinExistence type="predicted"/>
<dbReference type="FunFam" id="1.10.3210.10:FF:000018">
    <property type="entry name" value="Two-component system response regulator"/>
    <property type="match status" value="1"/>
</dbReference>
<dbReference type="AlphaFoldDB" id="A0A9E4MWV6"/>